<sequence length="300" mass="33588">MKVLKDKLPNTNLDVYRVENAPFDGADGGNSEWYFRFRYASGSTHIHAWAYLAGHDDAVELIVDERNGLQGRIADHFERISRNVFSQAKFVRTQLPYAIREYRRAAVLVVSQELPPLADRISIVNAEFDFDEAIHILFDIAVDGEIVERTLEWLDDDLDLVRQDCHLDVNSCYRESVANALGADRGRYDDISDDARSGVLGDIADVVHKRLVATHAALKSKQVEEMGLEDWWHITPSSGDGLYGYGSAAEAHEYAELLDEQDGREFDCHCASPVSIATAFGVHHYGFVLSEALSTLREGA</sequence>
<keyword evidence="2" id="KW-1185">Reference proteome</keyword>
<dbReference type="RefSeq" id="WP_306040904.1">
    <property type="nucleotide sequence ID" value="NZ_CP132305.1"/>
</dbReference>
<name>A0AA50CRY8_9HYPH</name>
<evidence type="ECO:0000313" key="1">
    <source>
        <dbReference type="EMBL" id="WLS00886.1"/>
    </source>
</evidence>
<dbReference type="AlphaFoldDB" id="A0AA50CRY8"/>
<geneLocation type="plasmid" evidence="1 2">
    <name>unnamed3</name>
</geneLocation>
<proteinExistence type="predicted"/>
<dbReference type="EMBL" id="CP132305">
    <property type="protein sequence ID" value="WLS00886.1"/>
    <property type="molecule type" value="Genomic_DNA"/>
</dbReference>
<organism evidence="1 2">
    <name type="scientific">Shinella sumterensis</name>
    <dbReference type="NCBI Taxonomy" id="1967501"/>
    <lineage>
        <taxon>Bacteria</taxon>
        <taxon>Pseudomonadati</taxon>
        <taxon>Pseudomonadota</taxon>
        <taxon>Alphaproteobacteria</taxon>
        <taxon>Hyphomicrobiales</taxon>
        <taxon>Rhizobiaceae</taxon>
        <taxon>Shinella</taxon>
    </lineage>
</organism>
<protein>
    <submittedName>
        <fullName evidence="1">Uncharacterized protein</fullName>
    </submittedName>
</protein>
<dbReference type="Proteomes" id="UP001234585">
    <property type="component" value="Plasmid unnamed3"/>
</dbReference>
<keyword evidence="1" id="KW-0614">Plasmid</keyword>
<accession>A0AA50CRY8</accession>
<reference evidence="1 2" key="1">
    <citation type="submission" date="2023-08" db="EMBL/GenBank/DDBJ databases">
        <title>Pathogen: clinical or host-associated sample.</title>
        <authorList>
            <person name="Hergert J."/>
            <person name="Casey R."/>
            <person name="Wagner J."/>
            <person name="Young E.L."/>
            <person name="Oakeson K.F."/>
        </authorList>
    </citation>
    <scope>NUCLEOTIDE SEQUENCE [LARGE SCALE GENOMIC DNA]</scope>
    <source>
        <strain evidence="1 2">1760953</strain>
        <plasmid evidence="1 2">unnamed3</plasmid>
    </source>
</reference>
<evidence type="ECO:0000313" key="2">
    <source>
        <dbReference type="Proteomes" id="UP001234585"/>
    </source>
</evidence>
<gene>
    <name evidence="1" type="ORF">Q9313_25425</name>
</gene>